<sequence length="57" mass="6682">MFDKNIAVIAKYFNTSPLEIMNGDYHYYMYQYNLAIEDEVNASTSNNKKVESLFDAF</sequence>
<organism evidence="1">
    <name type="scientific">Macrococcus psychrotolerans</name>
    <dbReference type="NCBI Taxonomy" id="3039389"/>
    <lineage>
        <taxon>Bacteria</taxon>
        <taxon>Bacillati</taxon>
        <taxon>Bacillota</taxon>
        <taxon>Bacilli</taxon>
        <taxon>Bacillales</taxon>
        <taxon>Staphylococcaceae</taxon>
        <taxon>Macrococcus</taxon>
    </lineage>
</organism>
<gene>
    <name evidence="1" type="ORF">KYI10_07585</name>
</gene>
<protein>
    <submittedName>
        <fullName evidence="1">Uncharacterized protein</fullName>
    </submittedName>
</protein>
<name>A0AAT9P4F7_9STAP</name>
<dbReference type="AlphaFoldDB" id="A0AAT9P4F7"/>
<reference evidence="1" key="1">
    <citation type="submission" date="2021-07" db="EMBL/GenBank/DDBJ databases">
        <title>Prevalence and characterization of methicillin-resistant Macrococcus spp. in food producing animals and meat in Switzerland in 2019.</title>
        <authorList>
            <person name="Keller J.E."/>
            <person name="Schwendener S."/>
            <person name="Neuenschwander J."/>
            <person name="Overesch G."/>
            <person name="Perreten V."/>
        </authorList>
    </citation>
    <scope>NUCLEOTIDE SEQUENCE</scope>
    <source>
        <strain evidence="1">19Msa1099</strain>
    </source>
</reference>
<dbReference type="EMBL" id="CP079955">
    <property type="protein sequence ID" value="QYA32247.1"/>
    <property type="molecule type" value="Genomic_DNA"/>
</dbReference>
<evidence type="ECO:0000313" key="1">
    <source>
        <dbReference type="EMBL" id="QYA32247.1"/>
    </source>
</evidence>
<proteinExistence type="predicted"/>
<accession>A0AAT9P4F7</accession>